<name>A0ABX2E3M8_9FLAO</name>
<keyword evidence="1" id="KW-0732">Signal</keyword>
<dbReference type="SUPFAM" id="SSF56935">
    <property type="entry name" value="Porins"/>
    <property type="match status" value="1"/>
</dbReference>
<dbReference type="EMBL" id="JABRWQ010000002">
    <property type="protein sequence ID" value="NRD22566.1"/>
    <property type="molecule type" value="Genomic_DNA"/>
</dbReference>
<evidence type="ECO:0000313" key="2">
    <source>
        <dbReference type="EMBL" id="NRD22566.1"/>
    </source>
</evidence>
<organism evidence="2 3">
    <name type="scientific">Winogradskyella litoriviva</name>
    <dbReference type="NCBI Taxonomy" id="1220182"/>
    <lineage>
        <taxon>Bacteria</taxon>
        <taxon>Pseudomonadati</taxon>
        <taxon>Bacteroidota</taxon>
        <taxon>Flavobacteriia</taxon>
        <taxon>Flavobacteriales</taxon>
        <taxon>Flavobacteriaceae</taxon>
        <taxon>Winogradskyella</taxon>
    </lineage>
</organism>
<evidence type="ECO:0000256" key="1">
    <source>
        <dbReference type="ARBA" id="ARBA00022729"/>
    </source>
</evidence>
<keyword evidence="3" id="KW-1185">Reference proteome</keyword>
<accession>A0ABX2E3M8</accession>
<evidence type="ECO:0008006" key="4">
    <source>
        <dbReference type="Google" id="ProtNLM"/>
    </source>
</evidence>
<dbReference type="Gene3D" id="2.40.160.40">
    <property type="entry name" value="monomeric porin ompg"/>
    <property type="match status" value="1"/>
</dbReference>
<reference evidence="2 3" key="1">
    <citation type="journal article" date="2015" name="Int. J. Syst. Evol. Microbiol.">
        <title>Winogradskyella litoriviva sp. nov., isolated from coastal seawater.</title>
        <authorList>
            <person name="Nedashkovskaya O.I."/>
            <person name="Kukhlevskiy A.D."/>
            <person name="Zhukova N.V."/>
            <person name="Kim S.J."/>
            <person name="Rhee S.K."/>
            <person name="Mikhailov V.V."/>
        </authorList>
    </citation>
    <scope>NUCLEOTIDE SEQUENCE [LARGE SCALE GENOMIC DNA]</scope>
    <source>
        <strain evidence="2 3">KMM6491</strain>
    </source>
</reference>
<proteinExistence type="predicted"/>
<dbReference type="RefSeq" id="WP_173300237.1">
    <property type="nucleotide sequence ID" value="NZ_JABRWQ010000002.1"/>
</dbReference>
<gene>
    <name evidence="2" type="ORF">HNV10_04895</name>
</gene>
<protein>
    <recommendedName>
        <fullName evidence="4">Outer membrane protein beta-barrel domain-containing protein</fullName>
    </recommendedName>
</protein>
<comment type="caution">
    <text evidence="2">The sequence shown here is derived from an EMBL/GenBank/DDBJ whole genome shotgun (WGS) entry which is preliminary data.</text>
</comment>
<dbReference type="InterPro" id="IPR053713">
    <property type="entry name" value="Bact_OM_Channel_sf"/>
</dbReference>
<dbReference type="Proteomes" id="UP000805085">
    <property type="component" value="Unassembled WGS sequence"/>
</dbReference>
<evidence type="ECO:0000313" key="3">
    <source>
        <dbReference type="Proteomes" id="UP000805085"/>
    </source>
</evidence>
<sequence>MKTTNNHDFIFMTTLILYLLTSIFCYAQQSSQFKLLQEDFASHNWGLQVNGIFLSENVSLTAGQHEFKNFEISLIEVPILFKIKVTDKLSILSGVKLDFYKTKTGLSKEVGASVSTGLQYDFNNDLYLKGSFNYQINQTNNIYNYNFGSPSSFMLKSGFRF</sequence>